<gene>
    <name evidence="1" type="ORF">DPMN_006555</name>
</gene>
<keyword evidence="2" id="KW-1185">Reference proteome</keyword>
<protein>
    <submittedName>
        <fullName evidence="1">Uncharacterized protein</fullName>
    </submittedName>
</protein>
<comment type="caution">
    <text evidence="1">The sequence shown here is derived from an EMBL/GenBank/DDBJ whole genome shotgun (WGS) entry which is preliminary data.</text>
</comment>
<name>A0A9D4RXK5_DREPO</name>
<evidence type="ECO:0000313" key="2">
    <source>
        <dbReference type="Proteomes" id="UP000828390"/>
    </source>
</evidence>
<proteinExistence type="predicted"/>
<reference evidence="1" key="1">
    <citation type="journal article" date="2019" name="bioRxiv">
        <title>The Genome of the Zebra Mussel, Dreissena polymorpha: A Resource for Invasive Species Research.</title>
        <authorList>
            <person name="McCartney M.A."/>
            <person name="Auch B."/>
            <person name="Kono T."/>
            <person name="Mallez S."/>
            <person name="Zhang Y."/>
            <person name="Obille A."/>
            <person name="Becker A."/>
            <person name="Abrahante J.E."/>
            <person name="Garbe J."/>
            <person name="Badalamenti J.P."/>
            <person name="Herman A."/>
            <person name="Mangelson H."/>
            <person name="Liachko I."/>
            <person name="Sullivan S."/>
            <person name="Sone E.D."/>
            <person name="Koren S."/>
            <person name="Silverstein K.A.T."/>
            <person name="Beckman K.B."/>
            <person name="Gohl D.M."/>
        </authorList>
    </citation>
    <scope>NUCLEOTIDE SEQUENCE</scope>
    <source>
        <strain evidence="1">Duluth1</strain>
        <tissue evidence="1">Whole animal</tissue>
    </source>
</reference>
<dbReference type="EMBL" id="JAIWYP010000001">
    <property type="protein sequence ID" value="KAH3882613.1"/>
    <property type="molecule type" value="Genomic_DNA"/>
</dbReference>
<reference evidence="1" key="2">
    <citation type="submission" date="2020-11" db="EMBL/GenBank/DDBJ databases">
        <authorList>
            <person name="McCartney M.A."/>
            <person name="Auch B."/>
            <person name="Kono T."/>
            <person name="Mallez S."/>
            <person name="Becker A."/>
            <person name="Gohl D.M."/>
            <person name="Silverstein K.A.T."/>
            <person name="Koren S."/>
            <person name="Bechman K.B."/>
            <person name="Herman A."/>
            <person name="Abrahante J.E."/>
            <person name="Garbe J."/>
        </authorList>
    </citation>
    <scope>NUCLEOTIDE SEQUENCE</scope>
    <source>
        <strain evidence="1">Duluth1</strain>
        <tissue evidence="1">Whole animal</tissue>
    </source>
</reference>
<dbReference type="AlphaFoldDB" id="A0A9D4RXK5"/>
<sequence>MGYSSDSPIGEVHVETVLAGRSCEPNWEAVLVVNDAAAADKLRTSQWTTSLSEYVMLISSNVNAWDDSPGIISPITNSKYISDVDTYQAGLALSTN</sequence>
<evidence type="ECO:0000313" key="1">
    <source>
        <dbReference type="EMBL" id="KAH3882613.1"/>
    </source>
</evidence>
<dbReference type="Proteomes" id="UP000828390">
    <property type="component" value="Unassembled WGS sequence"/>
</dbReference>
<accession>A0A9D4RXK5</accession>
<organism evidence="1 2">
    <name type="scientific">Dreissena polymorpha</name>
    <name type="common">Zebra mussel</name>
    <name type="synonym">Mytilus polymorpha</name>
    <dbReference type="NCBI Taxonomy" id="45954"/>
    <lineage>
        <taxon>Eukaryota</taxon>
        <taxon>Metazoa</taxon>
        <taxon>Spiralia</taxon>
        <taxon>Lophotrochozoa</taxon>
        <taxon>Mollusca</taxon>
        <taxon>Bivalvia</taxon>
        <taxon>Autobranchia</taxon>
        <taxon>Heteroconchia</taxon>
        <taxon>Euheterodonta</taxon>
        <taxon>Imparidentia</taxon>
        <taxon>Neoheterodontei</taxon>
        <taxon>Myida</taxon>
        <taxon>Dreissenoidea</taxon>
        <taxon>Dreissenidae</taxon>
        <taxon>Dreissena</taxon>
    </lineage>
</organism>